<feature type="transmembrane region" description="Helical" evidence="6">
    <location>
        <begin position="265"/>
        <end position="282"/>
    </location>
</feature>
<evidence type="ECO:0000313" key="9">
    <source>
        <dbReference type="Proteomes" id="UP000092578"/>
    </source>
</evidence>
<feature type="transmembrane region" description="Helical" evidence="6">
    <location>
        <begin position="377"/>
        <end position="398"/>
    </location>
</feature>
<evidence type="ECO:0000256" key="1">
    <source>
        <dbReference type="ARBA" id="ARBA00004651"/>
    </source>
</evidence>
<dbReference type="SUPFAM" id="SSF103473">
    <property type="entry name" value="MFS general substrate transporter"/>
    <property type="match status" value="1"/>
</dbReference>
<evidence type="ECO:0000256" key="4">
    <source>
        <dbReference type="ARBA" id="ARBA00022989"/>
    </source>
</evidence>
<dbReference type="PANTHER" id="PTHR23523">
    <property type="match status" value="1"/>
</dbReference>
<name>A0A1B9ABS3_9BACI</name>
<feature type="transmembrane region" description="Helical" evidence="6">
    <location>
        <begin position="21"/>
        <end position="37"/>
    </location>
</feature>
<feature type="transmembrane region" description="Helical" evidence="6">
    <location>
        <begin position="112"/>
        <end position="133"/>
    </location>
</feature>
<feature type="transmembrane region" description="Helical" evidence="6">
    <location>
        <begin position="145"/>
        <end position="170"/>
    </location>
</feature>
<dbReference type="PROSITE" id="PS50850">
    <property type="entry name" value="MFS"/>
    <property type="match status" value="1"/>
</dbReference>
<keyword evidence="2" id="KW-0813">Transport</keyword>
<dbReference type="Gene3D" id="1.20.1250.20">
    <property type="entry name" value="MFS general substrate transporter like domains"/>
    <property type="match status" value="2"/>
</dbReference>
<proteinExistence type="predicted"/>
<evidence type="ECO:0000256" key="6">
    <source>
        <dbReference type="SAM" id="Phobius"/>
    </source>
</evidence>
<evidence type="ECO:0000313" key="8">
    <source>
        <dbReference type="EMBL" id="OCA81302.1"/>
    </source>
</evidence>
<accession>A0A1B9ABS3</accession>
<feature type="transmembrane region" description="Helical" evidence="6">
    <location>
        <begin position="176"/>
        <end position="197"/>
    </location>
</feature>
<comment type="caution">
    <text evidence="8">The sequence shown here is derived from an EMBL/GenBank/DDBJ whole genome shotgun (WGS) entry which is preliminary data.</text>
</comment>
<dbReference type="InterPro" id="IPR020846">
    <property type="entry name" value="MFS_dom"/>
</dbReference>
<dbReference type="GO" id="GO:0022857">
    <property type="term" value="F:transmembrane transporter activity"/>
    <property type="evidence" value="ECO:0007669"/>
    <property type="project" value="InterPro"/>
</dbReference>
<feature type="transmembrane region" description="Helical" evidence="6">
    <location>
        <begin position="313"/>
        <end position="335"/>
    </location>
</feature>
<sequence length="410" mass="42985">MKMGEPQAIKPLEEVDTAKKWRAAALIAGILLIGANLRAPLTSVGPLVPAIRDSLGITNAVAGTITTLPLLAFALLSPFAPKISRRFGIEWTLFAALIALAAGIGLRSSGGVGALFAGTVLLGLAIAIGNVLLPGFIKQHFAKRLGVMTGVYSVSMNLCGAVASGLSVPLASGAGFGWSGALGVWGGLALIAILFWLPQLRRKKQTAVLGENRPSSRLWHSRLAWQVTLFMGLQSLIFYVVITWLPDILQQKGMDAGSAGWMLSMMQFSVLPFTFIVPVLAGRQESQRGMAAATAALFTIGLVGVLFDSGMLLPLWIILVGIGAGSAFSLAMMFFSLRTQSTQEAAELSGMAQSFGYLLASIGPVLFGGLHDMTGSWTLPLATLVAASVLIFIIGLSVGKKGYVTSPAEK</sequence>
<comment type="subcellular location">
    <subcellularLocation>
        <location evidence="1">Cell membrane</location>
        <topology evidence="1">Multi-pass membrane protein</topology>
    </subcellularLocation>
</comment>
<dbReference type="InterPro" id="IPR052524">
    <property type="entry name" value="MFS_Cyanate_Porter"/>
</dbReference>
<feature type="transmembrane region" description="Helical" evidence="6">
    <location>
        <begin position="223"/>
        <end position="245"/>
    </location>
</feature>
<dbReference type="Proteomes" id="UP000092578">
    <property type="component" value="Unassembled WGS sequence"/>
</dbReference>
<dbReference type="PANTHER" id="PTHR23523:SF2">
    <property type="entry name" value="2-NITROIMIDAZOLE TRANSPORTER"/>
    <property type="match status" value="1"/>
</dbReference>
<feature type="transmembrane region" description="Helical" evidence="6">
    <location>
        <begin position="88"/>
        <end position="106"/>
    </location>
</feature>
<dbReference type="InterPro" id="IPR011701">
    <property type="entry name" value="MFS"/>
</dbReference>
<feature type="domain" description="Major facilitator superfamily (MFS) profile" evidence="7">
    <location>
        <begin position="22"/>
        <end position="403"/>
    </location>
</feature>
<protein>
    <submittedName>
        <fullName evidence="8">Transporter</fullName>
    </submittedName>
</protein>
<feature type="transmembrane region" description="Helical" evidence="6">
    <location>
        <begin position="289"/>
        <end position="307"/>
    </location>
</feature>
<feature type="transmembrane region" description="Helical" evidence="6">
    <location>
        <begin position="57"/>
        <end position="76"/>
    </location>
</feature>
<feature type="transmembrane region" description="Helical" evidence="6">
    <location>
        <begin position="355"/>
        <end position="371"/>
    </location>
</feature>
<keyword evidence="9" id="KW-1185">Reference proteome</keyword>
<dbReference type="CDD" id="cd17339">
    <property type="entry name" value="MFS_NIMT_CynX_like"/>
    <property type="match status" value="1"/>
</dbReference>
<keyword evidence="5 6" id="KW-0472">Membrane</keyword>
<reference evidence="9" key="1">
    <citation type="submission" date="2016-05" db="EMBL/GenBank/DDBJ databases">
        <authorList>
            <person name="Liu B."/>
            <person name="Wang J."/>
            <person name="Zhu Y."/>
            <person name="Liu G."/>
            <person name="Chen Q."/>
            <person name="Chen Z."/>
            <person name="Lan J."/>
            <person name="Che J."/>
            <person name="Ge C."/>
            <person name="Shi H."/>
            <person name="Pan Z."/>
            <person name="Liu X."/>
        </authorList>
    </citation>
    <scope>NUCLEOTIDE SEQUENCE [LARGE SCALE GENOMIC DNA]</scope>
    <source>
        <strain evidence="9">FJAT-27215</strain>
    </source>
</reference>
<dbReference type="AlphaFoldDB" id="A0A1B9ABS3"/>
<dbReference type="Pfam" id="PF07690">
    <property type="entry name" value="MFS_1"/>
    <property type="match status" value="1"/>
</dbReference>
<keyword evidence="3 6" id="KW-0812">Transmembrane</keyword>
<evidence type="ECO:0000256" key="2">
    <source>
        <dbReference type="ARBA" id="ARBA00022448"/>
    </source>
</evidence>
<keyword evidence="4 6" id="KW-1133">Transmembrane helix</keyword>
<dbReference type="EMBL" id="MAYT01000031">
    <property type="protein sequence ID" value="OCA81302.1"/>
    <property type="molecule type" value="Genomic_DNA"/>
</dbReference>
<evidence type="ECO:0000259" key="7">
    <source>
        <dbReference type="PROSITE" id="PS50850"/>
    </source>
</evidence>
<dbReference type="InterPro" id="IPR036259">
    <property type="entry name" value="MFS_trans_sf"/>
</dbReference>
<dbReference type="GO" id="GO:0005886">
    <property type="term" value="C:plasma membrane"/>
    <property type="evidence" value="ECO:0007669"/>
    <property type="project" value="UniProtKB-SubCell"/>
</dbReference>
<evidence type="ECO:0000256" key="3">
    <source>
        <dbReference type="ARBA" id="ARBA00022692"/>
    </source>
</evidence>
<evidence type="ECO:0000256" key="5">
    <source>
        <dbReference type="ARBA" id="ARBA00023136"/>
    </source>
</evidence>
<organism evidence="8 9">
    <name type="scientific">Pseudobacillus wudalianchiensis</name>
    <dbReference type="NCBI Taxonomy" id="1743143"/>
    <lineage>
        <taxon>Bacteria</taxon>
        <taxon>Bacillati</taxon>
        <taxon>Bacillota</taxon>
        <taxon>Bacilli</taxon>
        <taxon>Bacillales</taxon>
        <taxon>Bacillaceae</taxon>
        <taxon>Pseudobacillus</taxon>
    </lineage>
</organism>
<gene>
    <name evidence="8" type="ORF">A8F95_16215</name>
</gene>